<protein>
    <recommendedName>
        <fullName evidence="4">O-antigen ligase domain-containing protein</fullName>
    </recommendedName>
</protein>
<accession>A0ABX1Z6S6</accession>
<evidence type="ECO:0000313" key="2">
    <source>
        <dbReference type="EMBL" id="NOU89006.1"/>
    </source>
</evidence>
<gene>
    <name evidence="2" type="ORF">GC102_25130</name>
</gene>
<dbReference type="RefSeq" id="WP_171691968.1">
    <property type="nucleotide sequence ID" value="NZ_WHOC01000137.1"/>
</dbReference>
<evidence type="ECO:0000313" key="3">
    <source>
        <dbReference type="Proteomes" id="UP000658690"/>
    </source>
</evidence>
<sequence length="411" mass="47467">MGQIKQSSKIEMNNLLVPLLILVFFPFPSKYVGYSISLYICDIVFIGYLLFIFVKKKYVVTINNTTRFFLVFLGLNCFGILIALLKGNISSLRPFSEVLRTFEWMIIYLFCINYFKKDIKSITKINSIVNKCVAILLLLLIPFITIELFDLSGKAIFRSLYEMNKSGNIYQNYNRIVGPFRNPNFLGIWMTIILLYVFTQPYKWKTKILFSLECIGVIYFTGSRTAILISLIMLGLVLLSQGILDFGKGVLKKVLGVVVIAAVAYFVVQKQIDLFYSVRLRLDLNELQNLGGRTSIWEEYSNIMKENLLLGNGIVKSDDLVLDNMYLLYLYYYGIFGLLLYFLFFIRNIFKSVGAYLRNRKNAMLLYAVVLQGIILVSGFTMQILDALQLSFWYWLILAYIDSSEENKMTS</sequence>
<evidence type="ECO:0008006" key="4">
    <source>
        <dbReference type="Google" id="ProtNLM"/>
    </source>
</evidence>
<comment type="caution">
    <text evidence="2">The sequence shown here is derived from an EMBL/GenBank/DDBJ whole genome shotgun (WGS) entry which is preliminary data.</text>
</comment>
<feature type="transmembrane region" description="Helical" evidence="1">
    <location>
        <begin position="12"/>
        <end position="28"/>
    </location>
</feature>
<dbReference type="EMBL" id="WHOC01000137">
    <property type="protein sequence ID" value="NOU89006.1"/>
    <property type="molecule type" value="Genomic_DNA"/>
</dbReference>
<dbReference type="Proteomes" id="UP000658690">
    <property type="component" value="Unassembled WGS sequence"/>
</dbReference>
<keyword evidence="1" id="KW-0812">Transmembrane</keyword>
<dbReference type="PANTHER" id="PTHR37422">
    <property type="entry name" value="TEICHURONIC ACID BIOSYNTHESIS PROTEIN TUAE"/>
    <property type="match status" value="1"/>
</dbReference>
<feature type="transmembrane region" description="Helical" evidence="1">
    <location>
        <begin position="326"/>
        <end position="344"/>
    </location>
</feature>
<feature type="transmembrane region" description="Helical" evidence="1">
    <location>
        <begin position="365"/>
        <end position="385"/>
    </location>
</feature>
<feature type="transmembrane region" description="Helical" evidence="1">
    <location>
        <begin position="66"/>
        <end position="86"/>
    </location>
</feature>
<feature type="transmembrane region" description="Helical" evidence="1">
    <location>
        <begin position="98"/>
        <end position="116"/>
    </location>
</feature>
<feature type="transmembrane region" description="Helical" evidence="1">
    <location>
        <begin position="183"/>
        <end position="199"/>
    </location>
</feature>
<keyword evidence="1" id="KW-1133">Transmembrane helix</keyword>
<organism evidence="2 3">
    <name type="scientific">Paenibacillus germinis</name>
    <dbReference type="NCBI Taxonomy" id="2654979"/>
    <lineage>
        <taxon>Bacteria</taxon>
        <taxon>Bacillati</taxon>
        <taxon>Bacillota</taxon>
        <taxon>Bacilli</taxon>
        <taxon>Bacillales</taxon>
        <taxon>Paenibacillaceae</taxon>
        <taxon>Paenibacillus</taxon>
    </lineage>
</organism>
<keyword evidence="3" id="KW-1185">Reference proteome</keyword>
<feature type="transmembrane region" description="Helical" evidence="1">
    <location>
        <begin position="34"/>
        <end position="54"/>
    </location>
</feature>
<proteinExistence type="predicted"/>
<keyword evidence="1" id="KW-0472">Membrane</keyword>
<evidence type="ECO:0000256" key="1">
    <source>
        <dbReference type="SAM" id="Phobius"/>
    </source>
</evidence>
<dbReference type="InterPro" id="IPR051533">
    <property type="entry name" value="WaaL-like"/>
</dbReference>
<dbReference type="PANTHER" id="PTHR37422:SF13">
    <property type="entry name" value="LIPOPOLYSACCHARIDE BIOSYNTHESIS PROTEIN PA4999-RELATED"/>
    <property type="match status" value="1"/>
</dbReference>
<reference evidence="2 3" key="1">
    <citation type="submission" date="2019-10" db="EMBL/GenBank/DDBJ databases">
        <title>Description of Paenibacillus choica sp. nov.</title>
        <authorList>
            <person name="Carlier A."/>
            <person name="Qi S."/>
        </authorList>
    </citation>
    <scope>NUCLEOTIDE SEQUENCE [LARGE SCALE GENOMIC DNA]</scope>
    <source>
        <strain evidence="2 3">LMG 31460</strain>
    </source>
</reference>
<name>A0ABX1Z6S6_9BACL</name>
<feature type="transmembrane region" description="Helical" evidence="1">
    <location>
        <begin position="128"/>
        <end position="149"/>
    </location>
</feature>